<evidence type="ECO:0008006" key="7">
    <source>
        <dbReference type="Google" id="ProtNLM"/>
    </source>
</evidence>
<gene>
    <name evidence="5" type="ORF">TKK_010257</name>
</gene>
<dbReference type="AlphaFoldDB" id="A0ABD2WRJ8"/>
<comment type="caution">
    <text evidence="5">The sequence shown here is derived from an EMBL/GenBank/DDBJ whole genome shotgun (WGS) entry which is preliminary data.</text>
</comment>
<dbReference type="Pfam" id="PF01239">
    <property type="entry name" value="PPTA"/>
    <property type="match status" value="3"/>
</dbReference>
<dbReference type="SUPFAM" id="SSF48439">
    <property type="entry name" value="Protein prenylyltransferase"/>
    <property type="match status" value="1"/>
</dbReference>
<evidence type="ECO:0000256" key="1">
    <source>
        <dbReference type="ARBA" id="ARBA00006734"/>
    </source>
</evidence>
<organism evidence="5 6">
    <name type="scientific">Trichogramma kaykai</name>
    <dbReference type="NCBI Taxonomy" id="54128"/>
    <lineage>
        <taxon>Eukaryota</taxon>
        <taxon>Metazoa</taxon>
        <taxon>Ecdysozoa</taxon>
        <taxon>Arthropoda</taxon>
        <taxon>Hexapoda</taxon>
        <taxon>Insecta</taxon>
        <taxon>Pterygota</taxon>
        <taxon>Neoptera</taxon>
        <taxon>Endopterygota</taxon>
        <taxon>Hymenoptera</taxon>
        <taxon>Apocrita</taxon>
        <taxon>Proctotrupomorpha</taxon>
        <taxon>Chalcidoidea</taxon>
        <taxon>Trichogrammatidae</taxon>
        <taxon>Trichogramma</taxon>
    </lineage>
</organism>
<evidence type="ECO:0000256" key="3">
    <source>
        <dbReference type="ARBA" id="ARBA00022679"/>
    </source>
</evidence>
<dbReference type="PANTHER" id="PTHR11129">
    <property type="entry name" value="PROTEIN FARNESYLTRANSFERASE ALPHA SUBUNIT/RAB GERANYLGERANYL TRANSFERASE ALPHA SUBUNIT"/>
    <property type="match status" value="1"/>
</dbReference>
<dbReference type="PROSITE" id="PS51147">
    <property type="entry name" value="PFTA"/>
    <property type="match status" value="1"/>
</dbReference>
<comment type="similarity">
    <text evidence="1">Belongs to the protein prenyltransferase subunit alpha family.</text>
</comment>
<evidence type="ECO:0000256" key="2">
    <source>
        <dbReference type="ARBA" id="ARBA00022602"/>
    </source>
</evidence>
<dbReference type="InterPro" id="IPR002088">
    <property type="entry name" value="Prenyl_trans_a"/>
</dbReference>
<dbReference type="Proteomes" id="UP001627154">
    <property type="component" value="Unassembled WGS sequence"/>
</dbReference>
<keyword evidence="6" id="KW-1185">Reference proteome</keyword>
<proteinExistence type="inferred from homology"/>
<protein>
    <recommendedName>
        <fullName evidence="7">Protein prenyltransferase alpha subunit repeat-containing protein 1</fullName>
    </recommendedName>
</protein>
<dbReference type="GO" id="GO:0004659">
    <property type="term" value="F:prenyltransferase activity"/>
    <property type="evidence" value="ECO:0007669"/>
    <property type="project" value="UniProtKB-KW"/>
</dbReference>
<evidence type="ECO:0000313" key="6">
    <source>
        <dbReference type="Proteomes" id="UP001627154"/>
    </source>
</evidence>
<keyword evidence="4" id="KW-0677">Repeat</keyword>
<name>A0ABD2WRJ8_9HYME</name>
<evidence type="ECO:0000313" key="5">
    <source>
        <dbReference type="EMBL" id="KAL3395723.1"/>
    </source>
</evidence>
<keyword evidence="3" id="KW-0808">Transferase</keyword>
<reference evidence="5 6" key="1">
    <citation type="journal article" date="2024" name="bioRxiv">
        <title>A reference genome for Trichogramma kaykai: A tiny desert-dwelling parasitoid wasp with competing sex-ratio distorters.</title>
        <authorList>
            <person name="Culotta J."/>
            <person name="Lindsey A.R."/>
        </authorList>
    </citation>
    <scope>NUCLEOTIDE SEQUENCE [LARGE SCALE GENOMIC DNA]</scope>
    <source>
        <strain evidence="5 6">KSX58</strain>
    </source>
</reference>
<dbReference type="PANTHER" id="PTHR11129:SF3">
    <property type="entry name" value="PROTEIN PRENYLTRANSFERASE ALPHA SUBUNIT REPEAT-CONTAINING PROTEIN 1"/>
    <property type="match status" value="1"/>
</dbReference>
<dbReference type="EMBL" id="JBJJXI010000078">
    <property type="protein sequence ID" value="KAL3395723.1"/>
    <property type="molecule type" value="Genomic_DNA"/>
</dbReference>
<keyword evidence="2" id="KW-0637">Prenyltransferase</keyword>
<evidence type="ECO:0000256" key="4">
    <source>
        <dbReference type="ARBA" id="ARBA00022737"/>
    </source>
</evidence>
<dbReference type="Gene3D" id="1.25.40.120">
    <property type="entry name" value="Protein prenylyltransferase"/>
    <property type="match status" value="1"/>
</dbReference>
<accession>A0ABD2WRJ8</accession>
<sequence length="433" mass="51134">MLEESFPAAERILSDLENIFKKNQNLSSFEIIPAEDNGNKSPVHYDVNAVGLESWCVKPLFCYVYHSLIESRKNILRRTDTLTLSRWLFGALLLNPDISTFWNMRREFVRCGKIDSLEELRFIGIVLYFKPKCFEAFSYRSWILNYVLQRKNDLSINLLLLFQKEMQTCDMAAERYKNNCHAWNYRSHVLAEIKKSYPEQFNLFLRKEWQDSRKWCCSHISDYSGLSYRQVLLKLLLLHNLEIDRVSPQLSLARDIIFKFIKIAKEYYDATNFSNLSHKDILDLLHGTESIEDPDIAYEQSIISVSYWIEDCLMNEQLICMFPGHEALWCHRRFLAIILNTMQESYAKNFFYENTSFDNFQIVKFISKDISSRSVPKKNENLSPSLLSIAFTLYNENLIEKSKHENNCQRKLALNFHKLLSYVNLQLNESVKL</sequence>